<comment type="caution">
    <text evidence="3">The sequence shown here is derived from an EMBL/GenBank/DDBJ whole genome shotgun (WGS) entry which is preliminary data.</text>
</comment>
<organism evidence="3 4">
    <name type="scientific">Brachionus plicatilis</name>
    <name type="common">Marine rotifer</name>
    <name type="synonym">Brachionus muelleri</name>
    <dbReference type="NCBI Taxonomy" id="10195"/>
    <lineage>
        <taxon>Eukaryota</taxon>
        <taxon>Metazoa</taxon>
        <taxon>Spiralia</taxon>
        <taxon>Gnathifera</taxon>
        <taxon>Rotifera</taxon>
        <taxon>Eurotatoria</taxon>
        <taxon>Monogononta</taxon>
        <taxon>Pseudotrocha</taxon>
        <taxon>Ploima</taxon>
        <taxon>Brachionidae</taxon>
        <taxon>Brachionus</taxon>
    </lineage>
</organism>
<feature type="compositionally biased region" description="Polar residues" evidence="1">
    <location>
        <begin position="85"/>
        <end position="96"/>
    </location>
</feature>
<evidence type="ECO:0000256" key="2">
    <source>
        <dbReference type="SAM" id="SignalP"/>
    </source>
</evidence>
<feature type="signal peptide" evidence="2">
    <location>
        <begin position="1"/>
        <end position="18"/>
    </location>
</feature>
<accession>A0A3M7T033</accession>
<dbReference type="AlphaFoldDB" id="A0A3M7T033"/>
<gene>
    <name evidence="3" type="ORF">BpHYR1_036763</name>
</gene>
<keyword evidence="2" id="KW-0732">Signal</keyword>
<feature type="chain" id="PRO_5018238809" evidence="2">
    <location>
        <begin position="19"/>
        <end position="134"/>
    </location>
</feature>
<evidence type="ECO:0000256" key="1">
    <source>
        <dbReference type="SAM" id="MobiDB-lite"/>
    </source>
</evidence>
<evidence type="ECO:0000313" key="4">
    <source>
        <dbReference type="Proteomes" id="UP000276133"/>
    </source>
</evidence>
<dbReference type="Proteomes" id="UP000276133">
    <property type="component" value="Unassembled WGS sequence"/>
</dbReference>
<proteinExistence type="predicted"/>
<feature type="region of interest" description="Disordered" evidence="1">
    <location>
        <begin position="66"/>
        <end position="120"/>
    </location>
</feature>
<sequence length="134" mass="15773">MKVLFALSILILTVCCEAMTGRKEMTMSHKIMSRNRMMEKRMSKDFMMNKRDMEPVRMSIFEEKKPLNEVSQPVKRHSHEASFLSKRNTMQTAQNTRSRKRHSHEASFLAKRESMGNLKPEIMKRHSHEASFLA</sequence>
<evidence type="ECO:0000313" key="3">
    <source>
        <dbReference type="EMBL" id="RNA41180.1"/>
    </source>
</evidence>
<dbReference type="EMBL" id="REGN01000533">
    <property type="protein sequence ID" value="RNA41180.1"/>
    <property type="molecule type" value="Genomic_DNA"/>
</dbReference>
<protein>
    <submittedName>
        <fullName evidence="3">Uncharacterized protein</fullName>
    </submittedName>
</protein>
<keyword evidence="4" id="KW-1185">Reference proteome</keyword>
<name>A0A3M7T033_BRAPC</name>
<reference evidence="3 4" key="1">
    <citation type="journal article" date="2018" name="Sci. Rep.">
        <title>Genomic signatures of local adaptation to the degree of environmental predictability in rotifers.</title>
        <authorList>
            <person name="Franch-Gras L."/>
            <person name="Hahn C."/>
            <person name="Garcia-Roger E.M."/>
            <person name="Carmona M.J."/>
            <person name="Serra M."/>
            <person name="Gomez A."/>
        </authorList>
    </citation>
    <scope>NUCLEOTIDE SEQUENCE [LARGE SCALE GENOMIC DNA]</scope>
    <source>
        <strain evidence="3">HYR1</strain>
    </source>
</reference>